<accession>A0A0F5I3E5</accession>
<evidence type="ECO:0000313" key="2">
    <source>
        <dbReference type="EMBL" id="KKB39998.1"/>
    </source>
</evidence>
<accession>A0A0F5HNT2</accession>
<evidence type="ECO:0000313" key="3">
    <source>
        <dbReference type="Proteomes" id="UP000031563"/>
    </source>
</evidence>
<dbReference type="Proteomes" id="UP000031563">
    <property type="component" value="Unassembled WGS sequence"/>
</dbReference>
<feature type="transmembrane region" description="Helical" evidence="1">
    <location>
        <begin position="34"/>
        <end position="51"/>
    </location>
</feature>
<keyword evidence="1" id="KW-0812">Transmembrane</keyword>
<name>A0A0F5I3E5_BACTR</name>
<reference evidence="2" key="1">
    <citation type="submission" date="2015-02" db="EMBL/GenBank/DDBJ databases">
        <title>Genome Assembly of Bacillaceae bacterium MTCC 8252.</title>
        <authorList>
            <person name="Verma A."/>
            <person name="Khatri I."/>
            <person name="Mual P."/>
            <person name="Subramanian S."/>
            <person name="Krishnamurthi S."/>
        </authorList>
    </citation>
    <scope>NUCLEOTIDE SEQUENCE [LARGE SCALE GENOMIC DNA]</scope>
    <source>
        <strain evidence="2">MTCC 8252</strain>
    </source>
</reference>
<protein>
    <submittedName>
        <fullName evidence="2">Uncharacterized protein</fullName>
    </submittedName>
</protein>
<dbReference type="RefSeq" id="WP_175286630.1">
    <property type="nucleotide sequence ID" value="NZ_JWIR02000034.1"/>
</dbReference>
<evidence type="ECO:0000256" key="1">
    <source>
        <dbReference type="SAM" id="Phobius"/>
    </source>
</evidence>
<dbReference type="AlphaFoldDB" id="A0A0F5I3E5"/>
<keyword evidence="3" id="KW-1185">Reference proteome</keyword>
<dbReference type="STRING" id="1221996.QY95_01870"/>
<organism evidence="2 3">
    <name type="scientific">Bacillus thermotolerans</name>
    <name type="common">Quasibacillus thermotolerans</name>
    <dbReference type="NCBI Taxonomy" id="1221996"/>
    <lineage>
        <taxon>Bacteria</taxon>
        <taxon>Bacillati</taxon>
        <taxon>Bacillota</taxon>
        <taxon>Bacilli</taxon>
        <taxon>Bacillales</taxon>
        <taxon>Bacillaceae</taxon>
        <taxon>Bacillus</taxon>
    </lineage>
</organism>
<dbReference type="EMBL" id="JWIR02000034">
    <property type="protein sequence ID" value="KKB39998.1"/>
    <property type="molecule type" value="Genomic_DNA"/>
</dbReference>
<keyword evidence="1" id="KW-1133">Transmembrane helix</keyword>
<gene>
    <name evidence="2" type="ORF">QY95_01870</name>
</gene>
<comment type="caution">
    <text evidence="2">The sequence shown here is derived from an EMBL/GenBank/DDBJ whole genome shotgun (WGS) entry which is preliminary data.</text>
</comment>
<keyword evidence="1" id="KW-0472">Membrane</keyword>
<proteinExistence type="predicted"/>
<sequence>MSQYGYEAVRQIREESSFSAASIFKYGKRLRETLSFNLSAFLFILSFTFGAV</sequence>